<dbReference type="Proteomes" id="UP000789860">
    <property type="component" value="Unassembled WGS sequence"/>
</dbReference>
<evidence type="ECO:0000313" key="2">
    <source>
        <dbReference type="Proteomes" id="UP000789860"/>
    </source>
</evidence>
<dbReference type="EMBL" id="CAJVPM010037816">
    <property type="protein sequence ID" value="CAG8696445.1"/>
    <property type="molecule type" value="Genomic_DNA"/>
</dbReference>
<gene>
    <name evidence="1" type="ORF">SCALOS_LOCUS10334</name>
</gene>
<proteinExistence type="predicted"/>
<name>A0ACA9PAB2_9GLOM</name>
<keyword evidence="2" id="KW-1185">Reference proteome</keyword>
<feature type="non-terminal residue" evidence="1">
    <location>
        <position position="130"/>
    </location>
</feature>
<feature type="non-terminal residue" evidence="1">
    <location>
        <position position="1"/>
    </location>
</feature>
<accession>A0ACA9PAB2</accession>
<organism evidence="1 2">
    <name type="scientific">Scutellospora calospora</name>
    <dbReference type="NCBI Taxonomy" id="85575"/>
    <lineage>
        <taxon>Eukaryota</taxon>
        <taxon>Fungi</taxon>
        <taxon>Fungi incertae sedis</taxon>
        <taxon>Mucoromycota</taxon>
        <taxon>Glomeromycotina</taxon>
        <taxon>Glomeromycetes</taxon>
        <taxon>Diversisporales</taxon>
        <taxon>Gigasporaceae</taxon>
        <taxon>Scutellospora</taxon>
    </lineage>
</organism>
<reference evidence="1" key="1">
    <citation type="submission" date="2021-06" db="EMBL/GenBank/DDBJ databases">
        <authorList>
            <person name="Kallberg Y."/>
            <person name="Tangrot J."/>
            <person name="Rosling A."/>
        </authorList>
    </citation>
    <scope>NUCLEOTIDE SEQUENCE</scope>
    <source>
        <strain evidence="1">AU212A</strain>
    </source>
</reference>
<evidence type="ECO:0000313" key="1">
    <source>
        <dbReference type="EMBL" id="CAG8696445.1"/>
    </source>
</evidence>
<protein>
    <submittedName>
        <fullName evidence="1">4387_t:CDS:1</fullName>
    </submittedName>
</protein>
<comment type="caution">
    <text evidence="1">The sequence shown here is derived from an EMBL/GenBank/DDBJ whole genome shotgun (WGS) entry which is preliminary data.</text>
</comment>
<sequence>EEINGQIITKELRSGGSHMIVSNYNRIQYIYLMADYKLNKQIKEQTKAFINGFQSMIPGNLLKMFSPPELRRVMSGEDVNWSVSDLRQHTTYQSGYFDQHKTVRNLWSILEEFDSKDKNAFLKFVTSCSR</sequence>